<feature type="domain" description="Reverse transcriptase RNase H-like" evidence="18">
    <location>
        <begin position="595"/>
        <end position="641"/>
    </location>
</feature>
<dbReference type="GO" id="GO:0004190">
    <property type="term" value="F:aspartic-type endopeptidase activity"/>
    <property type="evidence" value="ECO:0007669"/>
    <property type="project" value="UniProtKB-KW"/>
</dbReference>
<gene>
    <name evidence="21" type="ORF">E5676_scaffold606G00250</name>
</gene>
<dbReference type="Pfam" id="PF08284">
    <property type="entry name" value="RVP_2"/>
    <property type="match status" value="1"/>
</dbReference>
<dbReference type="InterPro" id="IPR050951">
    <property type="entry name" value="Retrovirus_Pol_polyprotein"/>
</dbReference>
<dbReference type="AlphaFoldDB" id="A0A5D3C5D8"/>
<dbReference type="GO" id="GO:0003677">
    <property type="term" value="F:DNA binding"/>
    <property type="evidence" value="ECO:0007669"/>
    <property type="project" value="UniProtKB-KW"/>
</dbReference>
<evidence type="ECO:0000256" key="3">
    <source>
        <dbReference type="ARBA" id="ARBA00022679"/>
    </source>
</evidence>
<keyword evidence="10" id="KW-0460">Magnesium</keyword>
<dbReference type="Proteomes" id="UP000321947">
    <property type="component" value="Unassembled WGS sequence"/>
</dbReference>
<keyword evidence="13" id="KW-0239">DNA-directed DNA polymerase</keyword>
<dbReference type="InterPro" id="IPR056924">
    <property type="entry name" value="SH3_Tf2-1"/>
</dbReference>
<dbReference type="EMBL" id="SSTD01013339">
    <property type="protein sequence ID" value="TYK07153.1"/>
    <property type="molecule type" value="Genomic_DNA"/>
</dbReference>
<evidence type="ECO:0000259" key="18">
    <source>
        <dbReference type="Pfam" id="PF17917"/>
    </source>
</evidence>
<evidence type="ECO:0000256" key="12">
    <source>
        <dbReference type="ARBA" id="ARBA00022918"/>
    </source>
</evidence>
<keyword evidence="5" id="KW-0540">Nuclease</keyword>
<keyword evidence="11" id="KW-0229">DNA integration</keyword>
<keyword evidence="15" id="KW-0233">DNA recombination</keyword>
<feature type="domain" description="Retrotransposon gag" evidence="17">
    <location>
        <begin position="11"/>
        <end position="107"/>
    </location>
</feature>
<evidence type="ECO:0000256" key="16">
    <source>
        <dbReference type="SAM" id="MobiDB-lite"/>
    </source>
</evidence>
<feature type="compositionally biased region" description="Polar residues" evidence="16">
    <location>
        <begin position="1105"/>
        <end position="1114"/>
    </location>
</feature>
<dbReference type="Pfam" id="PF24626">
    <property type="entry name" value="SH3_Tf2-1"/>
    <property type="match status" value="1"/>
</dbReference>
<evidence type="ECO:0000256" key="11">
    <source>
        <dbReference type="ARBA" id="ARBA00022908"/>
    </source>
</evidence>
<dbReference type="Pfam" id="PF03732">
    <property type="entry name" value="Retrotrans_gag"/>
    <property type="match status" value="1"/>
</dbReference>
<dbReference type="CDD" id="cd01647">
    <property type="entry name" value="RT_LTR"/>
    <property type="match status" value="1"/>
</dbReference>
<feature type="domain" description="Integrase zinc-binding" evidence="19">
    <location>
        <begin position="740"/>
        <end position="796"/>
    </location>
</feature>
<evidence type="ECO:0000259" key="19">
    <source>
        <dbReference type="Pfam" id="PF17921"/>
    </source>
</evidence>
<evidence type="ECO:0000256" key="10">
    <source>
        <dbReference type="ARBA" id="ARBA00022842"/>
    </source>
</evidence>
<organism evidence="21 22">
    <name type="scientific">Cucumis melo var. makuwa</name>
    <name type="common">Oriental melon</name>
    <dbReference type="NCBI Taxonomy" id="1194695"/>
    <lineage>
        <taxon>Eukaryota</taxon>
        <taxon>Viridiplantae</taxon>
        <taxon>Streptophyta</taxon>
        <taxon>Embryophyta</taxon>
        <taxon>Tracheophyta</taxon>
        <taxon>Spermatophyta</taxon>
        <taxon>Magnoliopsida</taxon>
        <taxon>eudicotyledons</taxon>
        <taxon>Gunneridae</taxon>
        <taxon>Pentapetalae</taxon>
        <taxon>rosids</taxon>
        <taxon>fabids</taxon>
        <taxon>Cucurbitales</taxon>
        <taxon>Cucurbitaceae</taxon>
        <taxon>Benincaseae</taxon>
        <taxon>Cucumis</taxon>
    </lineage>
</organism>
<keyword evidence="2" id="KW-0645">Protease</keyword>
<dbReference type="InterPro" id="IPR041588">
    <property type="entry name" value="Integrase_H2C2"/>
</dbReference>
<evidence type="ECO:0000256" key="13">
    <source>
        <dbReference type="ARBA" id="ARBA00022932"/>
    </source>
</evidence>
<dbReference type="GO" id="GO:0006508">
    <property type="term" value="P:proteolysis"/>
    <property type="evidence" value="ECO:0007669"/>
    <property type="project" value="UniProtKB-KW"/>
</dbReference>
<dbReference type="PANTHER" id="PTHR37984">
    <property type="entry name" value="PROTEIN CBG26694"/>
    <property type="match status" value="1"/>
</dbReference>
<feature type="domain" description="Tf2-1-like SH3-like" evidence="20">
    <location>
        <begin position="939"/>
        <end position="1004"/>
    </location>
</feature>
<dbReference type="GO" id="GO:0003964">
    <property type="term" value="F:RNA-directed DNA polymerase activity"/>
    <property type="evidence" value="ECO:0007669"/>
    <property type="project" value="UniProtKB-KW"/>
</dbReference>
<evidence type="ECO:0000256" key="6">
    <source>
        <dbReference type="ARBA" id="ARBA00022723"/>
    </source>
</evidence>
<feature type="compositionally biased region" description="Basic residues" evidence="16">
    <location>
        <begin position="1055"/>
        <end position="1069"/>
    </location>
</feature>
<keyword evidence="12" id="KW-0695">RNA-directed DNA polymerase</keyword>
<dbReference type="Gene3D" id="3.30.70.270">
    <property type="match status" value="2"/>
</dbReference>
<comment type="caution">
    <text evidence="21">The sequence shown here is derived from an EMBL/GenBank/DDBJ whole genome shotgun (WGS) entry which is preliminary data.</text>
</comment>
<dbReference type="SUPFAM" id="SSF50630">
    <property type="entry name" value="Acid proteases"/>
    <property type="match status" value="1"/>
</dbReference>
<evidence type="ECO:0000256" key="2">
    <source>
        <dbReference type="ARBA" id="ARBA00022670"/>
    </source>
</evidence>
<evidence type="ECO:0000259" key="17">
    <source>
        <dbReference type="Pfam" id="PF03732"/>
    </source>
</evidence>
<evidence type="ECO:0000313" key="22">
    <source>
        <dbReference type="Proteomes" id="UP000321947"/>
    </source>
</evidence>
<dbReference type="Gene3D" id="2.40.70.10">
    <property type="entry name" value="Acid Proteases"/>
    <property type="match status" value="1"/>
</dbReference>
<dbReference type="SUPFAM" id="SSF56672">
    <property type="entry name" value="DNA/RNA polymerases"/>
    <property type="match status" value="1"/>
</dbReference>
<evidence type="ECO:0000256" key="14">
    <source>
        <dbReference type="ARBA" id="ARBA00023125"/>
    </source>
</evidence>
<proteinExistence type="predicted"/>
<dbReference type="InterPro" id="IPR043502">
    <property type="entry name" value="DNA/RNA_pol_sf"/>
</dbReference>
<evidence type="ECO:0000259" key="20">
    <source>
        <dbReference type="Pfam" id="PF24626"/>
    </source>
</evidence>
<keyword evidence="4" id="KW-0548">Nucleotidyltransferase</keyword>
<dbReference type="PROSITE" id="PS00141">
    <property type="entry name" value="ASP_PROTEASE"/>
    <property type="match status" value="1"/>
</dbReference>
<evidence type="ECO:0000256" key="1">
    <source>
        <dbReference type="ARBA" id="ARBA00012493"/>
    </source>
</evidence>
<dbReference type="Gene3D" id="1.10.340.70">
    <property type="match status" value="1"/>
</dbReference>
<dbReference type="Gene3D" id="3.10.10.10">
    <property type="entry name" value="HIV Type 1 Reverse Transcriptase, subunit A, domain 1"/>
    <property type="match status" value="1"/>
</dbReference>
<dbReference type="InterPro" id="IPR041373">
    <property type="entry name" value="RT_RNaseH"/>
</dbReference>
<dbReference type="Pfam" id="PF17921">
    <property type="entry name" value="Integrase_H2C2"/>
    <property type="match status" value="1"/>
</dbReference>
<dbReference type="FunFam" id="3.30.70.270:FF:000020">
    <property type="entry name" value="Transposon Tf2-6 polyprotein-like Protein"/>
    <property type="match status" value="1"/>
</dbReference>
<feature type="region of interest" description="Disordered" evidence="16">
    <location>
        <begin position="1047"/>
        <end position="1126"/>
    </location>
</feature>
<name>A0A5D3C5D8_CUCMM</name>
<evidence type="ECO:0000256" key="8">
    <source>
        <dbReference type="ARBA" id="ARBA00022759"/>
    </source>
</evidence>
<keyword evidence="3" id="KW-0808">Transferase</keyword>
<evidence type="ECO:0000256" key="4">
    <source>
        <dbReference type="ARBA" id="ARBA00022695"/>
    </source>
</evidence>
<accession>A0A5D3C5D8</accession>
<reference evidence="21 22" key="1">
    <citation type="submission" date="2019-08" db="EMBL/GenBank/DDBJ databases">
        <title>Draft genome sequences of two oriental melons (Cucumis melo L. var makuwa).</title>
        <authorList>
            <person name="Kwon S.-Y."/>
        </authorList>
    </citation>
    <scope>NUCLEOTIDE SEQUENCE [LARGE SCALE GENOMIC DNA]</scope>
    <source>
        <strain evidence="22">cv. Chang Bougi</strain>
        <tissue evidence="21">Leaf</tissue>
    </source>
</reference>
<dbReference type="InterPro" id="IPR021109">
    <property type="entry name" value="Peptidase_aspartic_dom_sf"/>
</dbReference>
<dbReference type="CDD" id="cd00303">
    <property type="entry name" value="retropepsin_like"/>
    <property type="match status" value="1"/>
</dbReference>
<keyword evidence="7" id="KW-0064">Aspartyl protease</keyword>
<sequence length="1272" mass="144096">MKCPEDLKVQCAVFFLEDKGTIWWETVERMLGGDVSKITWEQFKENFYAKFFSANVKHAKLQEFLNLEQGDMTVEQYDAEFDMLSHFAPDVVRNEAARTEKFIRGLRLDLQGIVRALRPATHADALRIALDLSLHERADSSKAADRGSILEQKRKVESQPDVVPQRTLRVYGGRCLAGSGVCFRYRQPGHTADACPRKLFETTLHQPSASQQGRVFATTRQEAERTGTVVTGTLPILGHYAFVLFDSGSSHSFISSMFVQHVGLEVEPLGNVLSVSTPSGEVLLSKEKIKACRVEIANHVLDVTLLVLDIRDFDVILGMDWLSANHASIDCFGHLSHKASKLLSQGTWGILASIVDTREQEVSMSFEPVVREYPDVFPEELLGLPPPREIDFAIELEPDTAPISRAPYRMAPAELKELKVQLQELLDKGFIRPSVSPWGAPVLFVKKKDGDSDIPKTAFRSRYRHYEFIVMSFGLTNAPTEHLHQVLETLRANRLYAKFFKCEFWLKKVSFLGHVVSSEGVFVDPAKIEAVNNWPRPSTVSEIRSFLGLAGYYRRFVEDFSRIASPLTQLTRKGTPFVWSPACESSFQELKQKLQGKVVAYASRQLKSHEQNYSTHDLELAAVVFALKIWRHYLYGKAKVVADALSRKVAHSAALITKQAPLLRDFERAKIAVSVGEVTSQLAQLSVQPTLGQRIIVAQLNDPYLVEKRRLVETWQGEDFSISSDDGLTFEGRLCVPKDSAVKTELLAEAYSSPFTMHPGSTKMYQDLRSVYWWRNMKREVADFVSRCLVCQRMKAPRQRPAGLLQPLSVPGWKWESVSLDFITGLPRTLKDFITHEVSPLYSRKIHLHCQHEVRLQHNFSFVGRWSNREVEPDFGGHSESLCISCLLGEVGEQRMLGPELVQTINAAMQKIRARMLMAQSRQKSYADGRHKDLEFEVGDMVFLKVAPMKGVLRFEKKGKLSPCFVRPFEVLERIGPVAYRLVLPPSLFAVHAVFHVSMLRRYVADPTHVVDFEPLQISENLSYEEQPVEILAREVKKLRSREISLQVPLPPPSGRRRAPRSVRHRRRASQSISRTVQPSRAAIHPIKPTSLRHDPTRAAIRPIQPTSLRQSVPRTPPPQISRRLAATGPTGWKAHFFLAVRTRRANLQPIRVVPAWVSFGITIYLELRGPTGRQSSMDIDMIRVIRRDPRSPIVLVLPRVHYRPVEAEVGAKASWRATKSDRDQFVLGVPLGSPKTSYVPSESHVARVRERVSSWVKVKVEESWRATEKDP</sequence>
<dbReference type="InterPro" id="IPR005162">
    <property type="entry name" value="Retrotrans_gag_dom"/>
</dbReference>
<protein>
    <recommendedName>
        <fullName evidence="1">RNA-directed DNA polymerase</fullName>
        <ecNumber evidence="1">2.7.7.49</ecNumber>
    </recommendedName>
</protein>
<dbReference type="EC" id="2.7.7.49" evidence="1"/>
<evidence type="ECO:0000256" key="9">
    <source>
        <dbReference type="ARBA" id="ARBA00022801"/>
    </source>
</evidence>
<evidence type="ECO:0000256" key="7">
    <source>
        <dbReference type="ARBA" id="ARBA00022750"/>
    </source>
</evidence>
<dbReference type="PANTHER" id="PTHR37984:SF5">
    <property type="entry name" value="PROTEIN NYNRIN-LIKE"/>
    <property type="match status" value="1"/>
</dbReference>
<dbReference type="InterPro" id="IPR043128">
    <property type="entry name" value="Rev_trsase/Diguanyl_cyclase"/>
</dbReference>
<keyword evidence="14" id="KW-0238">DNA-binding</keyword>
<dbReference type="Pfam" id="PF17917">
    <property type="entry name" value="RT_RNaseH"/>
    <property type="match status" value="1"/>
</dbReference>
<dbReference type="GO" id="GO:0003887">
    <property type="term" value="F:DNA-directed DNA polymerase activity"/>
    <property type="evidence" value="ECO:0007669"/>
    <property type="project" value="UniProtKB-KW"/>
</dbReference>
<keyword evidence="8" id="KW-0255">Endonuclease</keyword>
<evidence type="ECO:0000256" key="15">
    <source>
        <dbReference type="ARBA" id="ARBA00023172"/>
    </source>
</evidence>
<evidence type="ECO:0000313" key="21">
    <source>
        <dbReference type="EMBL" id="TYK07153.1"/>
    </source>
</evidence>
<dbReference type="GO" id="GO:0015074">
    <property type="term" value="P:DNA integration"/>
    <property type="evidence" value="ECO:0007669"/>
    <property type="project" value="UniProtKB-KW"/>
</dbReference>
<dbReference type="GO" id="GO:0006310">
    <property type="term" value="P:DNA recombination"/>
    <property type="evidence" value="ECO:0007669"/>
    <property type="project" value="UniProtKB-KW"/>
</dbReference>
<dbReference type="GO" id="GO:0046872">
    <property type="term" value="F:metal ion binding"/>
    <property type="evidence" value="ECO:0007669"/>
    <property type="project" value="UniProtKB-KW"/>
</dbReference>
<keyword evidence="6" id="KW-0479">Metal-binding</keyword>
<keyword evidence="9" id="KW-0378">Hydrolase</keyword>
<dbReference type="GO" id="GO:0004519">
    <property type="term" value="F:endonuclease activity"/>
    <property type="evidence" value="ECO:0007669"/>
    <property type="project" value="UniProtKB-KW"/>
</dbReference>
<evidence type="ECO:0000256" key="5">
    <source>
        <dbReference type="ARBA" id="ARBA00022722"/>
    </source>
</evidence>
<dbReference type="InterPro" id="IPR001969">
    <property type="entry name" value="Aspartic_peptidase_AS"/>
</dbReference>